<evidence type="ECO:0000313" key="10">
    <source>
        <dbReference type="EMBL" id="MEX3172564.1"/>
    </source>
</evidence>
<gene>
    <name evidence="10" type="ORF">AB4M04_10735</name>
</gene>
<dbReference type="InterPro" id="IPR050643">
    <property type="entry name" value="Periplasmic_pilus_chap"/>
</dbReference>
<dbReference type="PRINTS" id="PR00969">
    <property type="entry name" value="CHAPERONPILI"/>
</dbReference>
<dbReference type="InterPro" id="IPR001829">
    <property type="entry name" value="Pili_assmbl_chaperone_bac"/>
</dbReference>
<feature type="chain" id="PRO_5045257253" evidence="7">
    <location>
        <begin position="22"/>
        <end position="226"/>
    </location>
</feature>
<reference evidence="10 11" key="1">
    <citation type="submission" date="2024-07" db="EMBL/GenBank/DDBJ databases">
        <title>Genomes of novel Serratia strains from suburban soil.</title>
        <authorList>
            <person name="Markert E.X."/>
            <person name="Severe K."/>
            <person name="Severe L."/>
            <person name="Twing K.I."/>
            <person name="Ward L.M."/>
        </authorList>
    </citation>
    <scope>NUCLEOTIDE SEQUENCE [LARGE SCALE GENOMIC DNA]</scope>
    <source>
        <strain evidence="10 11">3C-UT</strain>
    </source>
</reference>
<evidence type="ECO:0000256" key="4">
    <source>
        <dbReference type="ARBA" id="ARBA00022764"/>
    </source>
</evidence>
<comment type="caution">
    <text evidence="10">The sequence shown here is derived from an EMBL/GenBank/DDBJ whole genome shotgun (WGS) entry which is preliminary data.</text>
</comment>
<keyword evidence="4" id="KW-0574">Periplasm</keyword>
<dbReference type="PANTHER" id="PTHR30251">
    <property type="entry name" value="PILUS ASSEMBLY CHAPERONE"/>
    <property type="match status" value="1"/>
</dbReference>
<feature type="domain" description="Pili assembly chaperone N-terminal" evidence="8">
    <location>
        <begin position="22"/>
        <end position="137"/>
    </location>
</feature>
<dbReference type="PANTHER" id="PTHR30251:SF9">
    <property type="entry name" value="CHAPERONE PROTEIN CAF1M"/>
    <property type="match status" value="1"/>
</dbReference>
<dbReference type="SUPFAM" id="SSF49354">
    <property type="entry name" value="PapD-like"/>
    <property type="match status" value="1"/>
</dbReference>
<dbReference type="InterPro" id="IPR008962">
    <property type="entry name" value="PapD-like_sf"/>
</dbReference>
<keyword evidence="11" id="KW-1185">Reference proteome</keyword>
<protein>
    <submittedName>
        <fullName evidence="10">Molecular chaperone</fullName>
    </submittedName>
</protein>
<dbReference type="Gene3D" id="2.60.40.10">
    <property type="entry name" value="Immunoglobulins"/>
    <property type="match status" value="2"/>
</dbReference>
<evidence type="ECO:0000256" key="1">
    <source>
        <dbReference type="ARBA" id="ARBA00004418"/>
    </source>
</evidence>
<evidence type="ECO:0000313" key="11">
    <source>
        <dbReference type="Proteomes" id="UP001558101"/>
    </source>
</evidence>
<feature type="domain" description="Pili assembly chaperone C-terminal" evidence="9">
    <location>
        <begin position="160"/>
        <end position="216"/>
    </location>
</feature>
<dbReference type="InterPro" id="IPR016148">
    <property type="entry name" value="Pili_assmbl_chaperone_C"/>
</dbReference>
<evidence type="ECO:0000256" key="5">
    <source>
        <dbReference type="ARBA" id="ARBA00023186"/>
    </source>
</evidence>
<keyword evidence="6" id="KW-0393">Immunoglobulin domain</keyword>
<comment type="similarity">
    <text evidence="2">Belongs to the periplasmic pilus chaperone family.</text>
</comment>
<evidence type="ECO:0000256" key="3">
    <source>
        <dbReference type="ARBA" id="ARBA00022729"/>
    </source>
</evidence>
<feature type="signal peptide" evidence="7">
    <location>
        <begin position="1"/>
        <end position="21"/>
    </location>
</feature>
<proteinExistence type="inferred from homology"/>
<organism evidence="10 11">
    <name type="scientific">Serratia quinivorans</name>
    <dbReference type="NCBI Taxonomy" id="137545"/>
    <lineage>
        <taxon>Bacteria</taxon>
        <taxon>Pseudomonadati</taxon>
        <taxon>Pseudomonadota</taxon>
        <taxon>Gammaproteobacteria</taxon>
        <taxon>Enterobacterales</taxon>
        <taxon>Yersiniaceae</taxon>
        <taxon>Serratia</taxon>
    </lineage>
</organism>
<comment type="subcellular location">
    <subcellularLocation>
        <location evidence="1">Periplasm</location>
    </subcellularLocation>
</comment>
<dbReference type="SUPFAM" id="SSF49584">
    <property type="entry name" value="Periplasmic chaperone C-domain"/>
    <property type="match status" value="1"/>
</dbReference>
<dbReference type="Proteomes" id="UP001558101">
    <property type="component" value="Unassembled WGS sequence"/>
</dbReference>
<dbReference type="Pfam" id="PF00345">
    <property type="entry name" value="PapD_N"/>
    <property type="match status" value="1"/>
</dbReference>
<name>A0ABV3UII4_9GAMM</name>
<dbReference type="RefSeq" id="WP_017893157.1">
    <property type="nucleotide sequence ID" value="NZ_CAMKRT010000002.1"/>
</dbReference>
<evidence type="ECO:0000256" key="2">
    <source>
        <dbReference type="ARBA" id="ARBA00007399"/>
    </source>
</evidence>
<keyword evidence="5" id="KW-0143">Chaperone</keyword>
<evidence type="ECO:0000256" key="7">
    <source>
        <dbReference type="SAM" id="SignalP"/>
    </source>
</evidence>
<dbReference type="Pfam" id="PF02753">
    <property type="entry name" value="PapD_C"/>
    <property type="match status" value="1"/>
</dbReference>
<dbReference type="InterPro" id="IPR016147">
    <property type="entry name" value="Pili_assmbl_chaperone_N"/>
</dbReference>
<accession>A0ABV3UII4</accession>
<sequence length="226" mass="24704">MKAWQVALYLGLILSSSLVQAGVVIGATRVVYDGGLREASLSVSNPDKVPYLIQSWVDPQTAGSEKVPFILTPPLFRLEAGDKNVLRIVRLGGNLPKDREALYWLNVKAIPSSENKNNTLQIAVNTRIKLIYRPEQLKDKSPETVAGQLSWSRQGGKLRVNNPTPYYMNFQSVKIEGQEVRDATYVAPFSSADFALQEVKAGNAVSWIVINDFGGSGATQQGKLAG</sequence>
<evidence type="ECO:0000259" key="8">
    <source>
        <dbReference type="Pfam" id="PF00345"/>
    </source>
</evidence>
<dbReference type="EMBL" id="JBFQXQ010000001">
    <property type="protein sequence ID" value="MEX3172564.1"/>
    <property type="molecule type" value="Genomic_DNA"/>
</dbReference>
<evidence type="ECO:0000259" key="9">
    <source>
        <dbReference type="Pfam" id="PF02753"/>
    </source>
</evidence>
<evidence type="ECO:0000256" key="6">
    <source>
        <dbReference type="ARBA" id="ARBA00023319"/>
    </source>
</evidence>
<keyword evidence="3 7" id="KW-0732">Signal</keyword>
<dbReference type="InterPro" id="IPR013783">
    <property type="entry name" value="Ig-like_fold"/>
</dbReference>
<dbReference type="InterPro" id="IPR036316">
    <property type="entry name" value="Pili_assmbl_chap_C_dom_sf"/>
</dbReference>